<evidence type="ECO:0000313" key="3">
    <source>
        <dbReference type="Proteomes" id="UP001177769"/>
    </source>
</evidence>
<feature type="transmembrane region" description="Helical" evidence="1">
    <location>
        <begin position="269"/>
        <end position="290"/>
    </location>
</feature>
<name>A0AA95NID1_9BURK</name>
<organism evidence="2 3">
    <name type="scientific">Paucibacter sediminis</name>
    <dbReference type="NCBI Taxonomy" id="3019553"/>
    <lineage>
        <taxon>Bacteria</taxon>
        <taxon>Pseudomonadati</taxon>
        <taxon>Pseudomonadota</taxon>
        <taxon>Betaproteobacteria</taxon>
        <taxon>Burkholderiales</taxon>
        <taxon>Sphaerotilaceae</taxon>
        <taxon>Roseateles</taxon>
    </lineage>
</organism>
<reference evidence="2" key="1">
    <citation type="submission" date="2023-01" db="EMBL/GenBank/DDBJ databases">
        <title>Whole genome sequence of Paucibacter sp. S2-9 isolated from pond sediment.</title>
        <authorList>
            <person name="Jung J.Y."/>
        </authorList>
    </citation>
    <scope>NUCLEOTIDE SEQUENCE</scope>
    <source>
        <strain evidence="2">S2-9</strain>
    </source>
</reference>
<feature type="transmembrane region" description="Helical" evidence="1">
    <location>
        <begin position="20"/>
        <end position="38"/>
    </location>
</feature>
<proteinExistence type="predicted"/>
<evidence type="ECO:0000313" key="2">
    <source>
        <dbReference type="EMBL" id="WIT12959.1"/>
    </source>
</evidence>
<gene>
    <name evidence="2" type="ORF">PFX98_04950</name>
</gene>
<dbReference type="EMBL" id="CP116346">
    <property type="protein sequence ID" value="WIT12959.1"/>
    <property type="molecule type" value="Genomic_DNA"/>
</dbReference>
<dbReference type="Proteomes" id="UP001177769">
    <property type="component" value="Chromosome"/>
</dbReference>
<protein>
    <submittedName>
        <fullName evidence="2">Uncharacterized protein</fullName>
    </submittedName>
</protein>
<dbReference type="KEGG" id="pais:PFX98_04950"/>
<dbReference type="AlphaFoldDB" id="A0AA95NID1"/>
<feature type="transmembrane region" description="Helical" evidence="1">
    <location>
        <begin position="111"/>
        <end position="135"/>
    </location>
</feature>
<feature type="transmembrane region" description="Helical" evidence="1">
    <location>
        <begin position="50"/>
        <end position="72"/>
    </location>
</feature>
<sequence>MSTRFMTLLQREWMQHHRGWLLLILIPPLLVLLAMPFGRVETDASSAPTMAVAAVALGATALGGFGISWLVSMFQIPGLARRDQQDRSIEFWLSLPGTHTESIAATVLMHVVFVPLLALAISAGLGLVMAAAVVIKVSGLAALTEVSWLGLLIAGVVGVLRLGFGVLLMSLWLAPIYLGLMAASAWLKRWGAPLLIVATLIAGNVLNKVYDNPIVWKLLQAQADGAGRALMDAKKELERTVDGPASLPQFIGEISSWALHDALAALGQLASPHLIGGLAIAAACFGLLILHRRNAH</sequence>
<keyword evidence="1" id="KW-1133">Transmembrane helix</keyword>
<feature type="transmembrane region" description="Helical" evidence="1">
    <location>
        <begin position="147"/>
        <end position="178"/>
    </location>
</feature>
<accession>A0AA95NID1</accession>
<keyword evidence="1" id="KW-0472">Membrane</keyword>
<evidence type="ECO:0000256" key="1">
    <source>
        <dbReference type="SAM" id="Phobius"/>
    </source>
</evidence>
<keyword evidence="1" id="KW-0812">Transmembrane</keyword>
<keyword evidence="3" id="KW-1185">Reference proteome</keyword>
<dbReference type="RefSeq" id="WP_285234062.1">
    <property type="nucleotide sequence ID" value="NZ_CP116346.1"/>
</dbReference>